<dbReference type="InterPro" id="IPR011765">
    <property type="entry name" value="Pept_M16_N"/>
</dbReference>
<dbReference type="FunFam" id="3.30.830.10:FF:000015">
    <property type="entry name" value="Putative zinc metalloprotease"/>
    <property type="match status" value="1"/>
</dbReference>
<dbReference type="SUPFAM" id="SSF63411">
    <property type="entry name" value="LuxS/MPP-like metallohydrolase"/>
    <property type="match status" value="4"/>
</dbReference>
<gene>
    <name evidence="4" type="ORF">FOA43_003964</name>
</gene>
<dbReference type="EMBL" id="CP064815">
    <property type="protein sequence ID" value="QPG76573.1"/>
    <property type="molecule type" value="Genomic_DNA"/>
</dbReference>
<dbReference type="Pfam" id="PF00675">
    <property type="entry name" value="Peptidase_M16"/>
    <property type="match status" value="1"/>
</dbReference>
<dbReference type="GO" id="GO:0046872">
    <property type="term" value="F:metal ion binding"/>
    <property type="evidence" value="ECO:0007669"/>
    <property type="project" value="InterPro"/>
</dbReference>
<dbReference type="OrthoDB" id="4953at2759"/>
<dbReference type="RefSeq" id="XP_038780138.1">
    <property type="nucleotide sequence ID" value="XM_038924210.1"/>
</dbReference>
<evidence type="ECO:0000259" key="3">
    <source>
        <dbReference type="Pfam" id="PF05193"/>
    </source>
</evidence>
<dbReference type="InterPro" id="IPR011249">
    <property type="entry name" value="Metalloenz_LuxS/M16"/>
</dbReference>
<dbReference type="PANTHER" id="PTHR43016">
    <property type="entry name" value="PRESEQUENCE PROTEASE"/>
    <property type="match status" value="1"/>
</dbReference>
<dbReference type="Proteomes" id="UP000662931">
    <property type="component" value="Chromosome 4"/>
</dbReference>
<dbReference type="PANTHER" id="PTHR43016:SF16">
    <property type="entry name" value="METALLOPROTEASE, PUTATIVE (AFU_ORTHOLOGUE AFUA_4G07610)-RELATED"/>
    <property type="match status" value="1"/>
</dbReference>
<reference evidence="4" key="1">
    <citation type="submission" date="2020-10" db="EMBL/GenBank/DDBJ databases">
        <authorList>
            <person name="Roach M.J.R."/>
        </authorList>
    </citation>
    <scope>NUCLEOTIDE SEQUENCE</scope>
    <source>
        <strain evidence="4">CBS 1945</strain>
    </source>
</reference>
<protein>
    <submittedName>
        <fullName evidence="4">Uncharacterized protein</fullName>
    </submittedName>
</protein>
<sequence length="1034" mass="116892">MVKNSSFELQTSFKIDYAPSSIKKWRSSRTGLQVTLVDQESPIVNGYFAVGTEIMNDSGCPHTLEHLIFMGSKKYPYKGLLDTLGNLAFSVTNAWTATDQTVYTLTTAGWEGFRMLLPVYLDHLLYPTITDSACYTEVYHVDGDATDKGVVYSEMQGIENQSYFVEGLETQRALYEKSGYKSETGGLTKNLRTISHESIRKYHADNYRPDNLCIIVSGSVNENELLDVMTEFDSQLEPLPAIPNKRPFIDSEHDDPLFEPVYKTVEFPDEDESASEIQISWIGPDGRDIVMEEAVETLGKYFTDSAVSLFSKNFIEVEHSLATGSEFYSDSYYRTGMNLLFNNVPTSKADALPGKVFKLLRDHCDSAKLDLVRLRDLVERSRRKFVFSAEKSPDSMINMAIFEFTYGPADSSGLKDWLKTLHEYDTIAKWGINQWVDVYKKYFLDNNPCVVVAKPSSKLYSKLKEDNKKLIADRKSRLGEKGLKELVAKLEKAEAENNRPIPKQILDSFGRPDPSHIHFIHTTSVGAGLNKDIKNDLSSDVVKNILADTPENFPLYIHVENIESNFATIHLLFSSFEFEKKYLPYIQVFKNILLSLPIDNEDGTQISYEDVVKQLKRDTIDYSFGISFLGAYGELLDFKITIAVENYKKAIDWFYRIMFKTLFTKDRVLVALDKLVKSIPEIKRSGPTMLYSIINKTSFTDRSLRRAGDAYQQESFLRDLLMKVRDEDGFNSVKKILEDMRAQIFTLRNTRTVLILDSSKIADAVSSWEPFVERIKNGSAGLPLTDLPLTSKVLSPDGMEKRKKCVIITTPGSDSSYMSLETSIPFDYLCDDSFKIILGAEYLQCVEGPFWKAIRGTGLAYGANMSRNVETGKLAFSIYRGADVEKCFDAAKQLINDYASGVTPVDEKMRLGAISSVVNGLTNSQSNYFEAASMKVLDEILARRGPDYNGRLMKELTNISNEDLVHIFKKYFVNVFDPKHSICFISCNPVQGKSVAKHFKDAGYEVTVEQASVDENEEEEEGEESSESEVESKL</sequence>
<dbReference type="InterPro" id="IPR007863">
    <property type="entry name" value="Peptidase_M16_C"/>
</dbReference>
<dbReference type="AlphaFoldDB" id="A0A875S6L8"/>
<evidence type="ECO:0000313" key="5">
    <source>
        <dbReference type="Proteomes" id="UP000662931"/>
    </source>
</evidence>
<proteinExistence type="predicted"/>
<feature type="region of interest" description="Disordered" evidence="1">
    <location>
        <begin position="1009"/>
        <end position="1034"/>
    </location>
</feature>
<evidence type="ECO:0000256" key="1">
    <source>
        <dbReference type="SAM" id="MobiDB-lite"/>
    </source>
</evidence>
<dbReference type="GeneID" id="62197364"/>
<dbReference type="Pfam" id="PF05193">
    <property type="entry name" value="Peptidase_M16_C"/>
    <property type="match status" value="1"/>
</dbReference>
<dbReference type="FunFam" id="3.30.830.10:FF:000031">
    <property type="entry name" value="Putative zinc metalloprotease"/>
    <property type="match status" value="1"/>
</dbReference>
<name>A0A875S6L8_EENNA</name>
<accession>A0A875S6L8</accession>
<dbReference type="Gene3D" id="3.30.830.10">
    <property type="entry name" value="Metalloenzyme, LuxS/M16 peptidase-like"/>
    <property type="match status" value="4"/>
</dbReference>
<organism evidence="4 5">
    <name type="scientific">Eeniella nana</name>
    <name type="common">Yeast</name>
    <name type="synonym">Brettanomyces nanus</name>
    <dbReference type="NCBI Taxonomy" id="13502"/>
    <lineage>
        <taxon>Eukaryota</taxon>
        <taxon>Fungi</taxon>
        <taxon>Dikarya</taxon>
        <taxon>Ascomycota</taxon>
        <taxon>Saccharomycotina</taxon>
        <taxon>Pichiomycetes</taxon>
        <taxon>Pichiales</taxon>
        <taxon>Pichiaceae</taxon>
        <taxon>Brettanomyces</taxon>
    </lineage>
</organism>
<dbReference type="KEGG" id="bnn:FOA43_003964"/>
<feature type="domain" description="Peptidase M16 N-terminal" evidence="2">
    <location>
        <begin position="56"/>
        <end position="136"/>
    </location>
</feature>
<evidence type="ECO:0000313" key="4">
    <source>
        <dbReference type="EMBL" id="QPG76573.1"/>
    </source>
</evidence>
<feature type="compositionally biased region" description="Acidic residues" evidence="1">
    <location>
        <begin position="1012"/>
        <end position="1034"/>
    </location>
</feature>
<evidence type="ECO:0000259" key="2">
    <source>
        <dbReference type="Pfam" id="PF00675"/>
    </source>
</evidence>
<feature type="domain" description="Peptidase M16 C-terminal" evidence="3">
    <location>
        <begin position="194"/>
        <end position="358"/>
    </location>
</feature>
<keyword evidence="5" id="KW-1185">Reference proteome</keyword>